<sequence>MVDGGIEAMAFHELSLAAWGGLAAEARSLMTLLADCEPRVYSRYGHWWAKLSGAQVRILPG</sequence>
<gene>
    <name evidence="1" type="ORF">ACI2L5_10190</name>
</gene>
<protein>
    <submittedName>
        <fullName evidence="1">Uncharacterized protein</fullName>
    </submittedName>
</protein>
<comment type="caution">
    <text evidence="1">The sequence shown here is derived from an EMBL/GenBank/DDBJ whole genome shotgun (WGS) entry which is preliminary data.</text>
</comment>
<name>A0ABW8LID4_9ACTN</name>
<evidence type="ECO:0000313" key="2">
    <source>
        <dbReference type="Proteomes" id="UP001620295"/>
    </source>
</evidence>
<proteinExistence type="predicted"/>
<evidence type="ECO:0000313" key="1">
    <source>
        <dbReference type="EMBL" id="MFK4265303.1"/>
    </source>
</evidence>
<keyword evidence="2" id="KW-1185">Reference proteome</keyword>
<dbReference type="EMBL" id="JBJDQH010000003">
    <property type="protein sequence ID" value="MFK4265303.1"/>
    <property type="molecule type" value="Genomic_DNA"/>
</dbReference>
<accession>A0ABW8LID4</accession>
<dbReference type="Proteomes" id="UP001620295">
    <property type="component" value="Unassembled WGS sequence"/>
</dbReference>
<organism evidence="1 2">
    <name type="scientific">Streptomyces milbemycinicus</name>
    <dbReference type="NCBI Taxonomy" id="476552"/>
    <lineage>
        <taxon>Bacteria</taxon>
        <taxon>Bacillati</taxon>
        <taxon>Actinomycetota</taxon>
        <taxon>Actinomycetes</taxon>
        <taxon>Kitasatosporales</taxon>
        <taxon>Streptomycetaceae</taxon>
        <taxon>Streptomyces</taxon>
    </lineage>
</organism>
<dbReference type="RefSeq" id="WP_358634580.1">
    <property type="nucleotide sequence ID" value="NZ_JBFACG010000005.1"/>
</dbReference>
<reference evidence="1 2" key="1">
    <citation type="submission" date="2024-11" db="EMBL/GenBank/DDBJ databases">
        <title>The Natural Products Discovery Center: Release of the First 8490 Sequenced Strains for Exploring Actinobacteria Biosynthetic Diversity.</title>
        <authorList>
            <person name="Kalkreuter E."/>
            <person name="Kautsar S.A."/>
            <person name="Yang D."/>
            <person name="Bader C.D."/>
            <person name="Teijaro C.N."/>
            <person name="Fluegel L."/>
            <person name="Davis C.M."/>
            <person name="Simpson J.R."/>
            <person name="Lauterbach L."/>
            <person name="Steele A.D."/>
            <person name="Gui C."/>
            <person name="Meng S."/>
            <person name="Li G."/>
            <person name="Viehrig K."/>
            <person name="Ye F."/>
            <person name="Su P."/>
            <person name="Kiefer A.F."/>
            <person name="Nichols A."/>
            <person name="Cepeda A.J."/>
            <person name="Yan W."/>
            <person name="Fan B."/>
            <person name="Jiang Y."/>
            <person name="Adhikari A."/>
            <person name="Zheng C.-J."/>
            <person name="Schuster L."/>
            <person name="Cowan T.M."/>
            <person name="Smanski M.J."/>
            <person name="Chevrette M.G."/>
            <person name="De Carvalho L.P.S."/>
            <person name="Shen B."/>
        </authorList>
    </citation>
    <scope>NUCLEOTIDE SEQUENCE [LARGE SCALE GENOMIC DNA]</scope>
    <source>
        <strain evidence="1 2">NPDC020863</strain>
    </source>
</reference>